<dbReference type="GO" id="GO:0045944">
    <property type="term" value="P:positive regulation of transcription by RNA polymerase II"/>
    <property type="evidence" value="ECO:0007669"/>
    <property type="project" value="TreeGrafter"/>
</dbReference>
<accession>A0A8T9BCC9</accession>
<gene>
    <name evidence="2" type="primary">grisea</name>
    <name evidence="2" type="ORF">LARI1_G007333</name>
</gene>
<evidence type="ECO:0000313" key="2">
    <source>
        <dbReference type="EMBL" id="TVY16033.1"/>
    </source>
</evidence>
<dbReference type="OrthoDB" id="5600085at2759"/>
<dbReference type="GO" id="GO:0005634">
    <property type="term" value="C:nucleus"/>
    <property type="evidence" value="ECO:0007669"/>
    <property type="project" value="TreeGrafter"/>
</dbReference>
<dbReference type="GO" id="GO:0005507">
    <property type="term" value="F:copper ion binding"/>
    <property type="evidence" value="ECO:0007669"/>
    <property type="project" value="TreeGrafter"/>
</dbReference>
<feature type="region of interest" description="Disordered" evidence="1">
    <location>
        <begin position="290"/>
        <end position="315"/>
    </location>
</feature>
<evidence type="ECO:0000313" key="3">
    <source>
        <dbReference type="Proteomes" id="UP000469559"/>
    </source>
</evidence>
<dbReference type="AlphaFoldDB" id="A0A8T9BCC9"/>
<dbReference type="GO" id="GO:0000978">
    <property type="term" value="F:RNA polymerase II cis-regulatory region sequence-specific DNA binding"/>
    <property type="evidence" value="ECO:0007669"/>
    <property type="project" value="TreeGrafter"/>
</dbReference>
<feature type="compositionally biased region" description="Polar residues" evidence="1">
    <location>
        <begin position="137"/>
        <end position="157"/>
    </location>
</feature>
<comment type="caution">
    <text evidence="2">The sequence shown here is derived from an EMBL/GenBank/DDBJ whole genome shotgun (WGS) entry which is preliminary data.</text>
</comment>
<feature type="compositionally biased region" description="Low complexity" evidence="1">
    <location>
        <begin position="295"/>
        <end position="309"/>
    </location>
</feature>
<dbReference type="Proteomes" id="UP000469559">
    <property type="component" value="Unassembled WGS sequence"/>
</dbReference>
<organism evidence="2 3">
    <name type="scientific">Lachnellula arida</name>
    <dbReference type="NCBI Taxonomy" id="1316785"/>
    <lineage>
        <taxon>Eukaryota</taxon>
        <taxon>Fungi</taxon>
        <taxon>Dikarya</taxon>
        <taxon>Ascomycota</taxon>
        <taxon>Pezizomycotina</taxon>
        <taxon>Leotiomycetes</taxon>
        <taxon>Helotiales</taxon>
        <taxon>Lachnaceae</taxon>
        <taxon>Lachnellula</taxon>
    </lineage>
</organism>
<name>A0A8T9BCC9_9HELO</name>
<feature type="region of interest" description="Disordered" evidence="1">
    <location>
        <begin position="108"/>
        <end position="157"/>
    </location>
</feature>
<dbReference type="EMBL" id="QGMF01000419">
    <property type="protein sequence ID" value="TVY16033.1"/>
    <property type="molecule type" value="Genomic_DNA"/>
</dbReference>
<proteinExistence type="predicted"/>
<dbReference type="GO" id="GO:0000981">
    <property type="term" value="F:DNA-binding transcription factor activity, RNA polymerase II-specific"/>
    <property type="evidence" value="ECO:0007669"/>
    <property type="project" value="TreeGrafter"/>
</dbReference>
<dbReference type="PANTHER" id="PTHR28088">
    <property type="entry name" value="TRANSCRIPTIONAL ACTIVATOR HAA1-RELATED"/>
    <property type="match status" value="1"/>
</dbReference>
<keyword evidence="3" id="KW-1185">Reference proteome</keyword>
<dbReference type="InterPro" id="IPR051763">
    <property type="entry name" value="Copper_Homeo_Regul"/>
</dbReference>
<dbReference type="GO" id="GO:0006879">
    <property type="term" value="P:intracellular iron ion homeostasis"/>
    <property type="evidence" value="ECO:0007669"/>
    <property type="project" value="TreeGrafter"/>
</dbReference>
<reference evidence="2 3" key="1">
    <citation type="submission" date="2018-05" db="EMBL/GenBank/DDBJ databases">
        <title>Whole genome sequencing for identification of molecular markers to develop diagnostic detection tools for the regulated plant pathogen Lachnellula willkommii.</title>
        <authorList>
            <person name="Giroux E."/>
            <person name="Bilodeau G."/>
        </authorList>
    </citation>
    <scope>NUCLEOTIDE SEQUENCE [LARGE SCALE GENOMIC DNA]</scope>
    <source>
        <strain evidence="2 3">CBS 203.66</strain>
    </source>
</reference>
<dbReference type="GO" id="GO:0006878">
    <property type="term" value="P:intracellular copper ion homeostasis"/>
    <property type="evidence" value="ECO:0007669"/>
    <property type="project" value="TreeGrafter"/>
</dbReference>
<dbReference type="PANTHER" id="PTHR28088:SF9">
    <property type="entry name" value="TRANSCRIPTION FACTOR GRISEA, PUTATIVE (AFU_ORTHOLOGUE AFUA_1G13190)-RELATED"/>
    <property type="match status" value="1"/>
</dbReference>
<sequence length="360" mass="37934">MDMNNVNVLPFEQRGQVAPLGMAVGPMKPPPMPYDNGFANGGHSRNSSYGMESAMAPAMNTKSESIKATNGGSCCTPEPPVNAVNVDPKPVMNGGSCCAPKQNGHSTSIASTNSKPKEPTAGSCCAPKAAIPKEEPTSMNGTPINMSPASSHQMLPQQGTPFDPALYQQFPPPATVFTYPAAYGSFQNPLQMSAWQQGKQSNYYSQPQAPVLPPEASSFNGPLMSGNMDTVHTCNCGDTCQCIGCAAHPYNDATQNYVHSAWTSMMEPSELYTNGQTPIPAINGDVPVLPQNVDQSASPTVQTPSSTTSGNGEEQSLSASDFFFVNYPFSDNSCGGDTTSCPCGDDCECLGCTIHRRPSM</sequence>
<protein>
    <submittedName>
        <fullName evidence="2">Protein GRISEA</fullName>
    </submittedName>
</protein>
<evidence type="ECO:0000256" key="1">
    <source>
        <dbReference type="SAM" id="MobiDB-lite"/>
    </source>
</evidence>